<evidence type="ECO:0000313" key="2">
    <source>
        <dbReference type="EMBL" id="ORY65758.1"/>
    </source>
</evidence>
<feature type="transmembrane region" description="Helical" evidence="1">
    <location>
        <begin position="111"/>
        <end position="129"/>
    </location>
</feature>
<accession>A0A1Y2E2I3</accession>
<sequence>MPFNGFASAFIELIWVFSTYFYIITNHTLRRPLPIFKKTFKPSRNGSLLFHLAIPLFEVVRYHVQAVHGTVRSDFFDLLLCLAHSFTCYRLTKTRKFPHQLIMRPTFQTIITIRVLTAVIAFTSASPFWHRATIRILNAFVYPRLLVKSLGVLGILPNYSSTYTASTFVACILAVHDTEILFGPQIFMVMFVCNATLNRWVAVQISQSASKSLRYDVAQVLSSAGFANLKMAQHA</sequence>
<organism evidence="2 3">
    <name type="scientific">Pseudomassariella vexata</name>
    <dbReference type="NCBI Taxonomy" id="1141098"/>
    <lineage>
        <taxon>Eukaryota</taxon>
        <taxon>Fungi</taxon>
        <taxon>Dikarya</taxon>
        <taxon>Ascomycota</taxon>
        <taxon>Pezizomycotina</taxon>
        <taxon>Sordariomycetes</taxon>
        <taxon>Xylariomycetidae</taxon>
        <taxon>Amphisphaeriales</taxon>
        <taxon>Pseudomassariaceae</taxon>
        <taxon>Pseudomassariella</taxon>
    </lineage>
</organism>
<proteinExistence type="predicted"/>
<comment type="caution">
    <text evidence="2">The sequence shown here is derived from an EMBL/GenBank/DDBJ whole genome shotgun (WGS) entry which is preliminary data.</text>
</comment>
<evidence type="ECO:0000313" key="3">
    <source>
        <dbReference type="Proteomes" id="UP000193689"/>
    </source>
</evidence>
<dbReference type="InParanoid" id="A0A1Y2E2I3"/>
<keyword evidence="1" id="KW-0472">Membrane</keyword>
<name>A0A1Y2E2I3_9PEZI</name>
<reference evidence="2 3" key="1">
    <citation type="submission" date="2016-07" db="EMBL/GenBank/DDBJ databases">
        <title>Pervasive Adenine N6-methylation of Active Genes in Fungi.</title>
        <authorList>
            <consortium name="DOE Joint Genome Institute"/>
            <person name="Mondo S.J."/>
            <person name="Dannebaum R.O."/>
            <person name="Kuo R.C."/>
            <person name="Labutti K."/>
            <person name="Haridas S."/>
            <person name="Kuo A."/>
            <person name="Salamov A."/>
            <person name="Ahrendt S.R."/>
            <person name="Lipzen A."/>
            <person name="Sullivan W."/>
            <person name="Andreopoulos W.B."/>
            <person name="Clum A."/>
            <person name="Lindquist E."/>
            <person name="Daum C."/>
            <person name="Ramamoorthy G.K."/>
            <person name="Gryganskyi A."/>
            <person name="Culley D."/>
            <person name="Magnuson J.K."/>
            <person name="James T.Y."/>
            <person name="O'Malley M.A."/>
            <person name="Stajich J.E."/>
            <person name="Spatafora J.W."/>
            <person name="Visel A."/>
            <person name="Grigoriev I.V."/>
        </authorList>
    </citation>
    <scope>NUCLEOTIDE SEQUENCE [LARGE SCALE GENOMIC DNA]</scope>
    <source>
        <strain evidence="2 3">CBS 129021</strain>
    </source>
</reference>
<evidence type="ECO:0000256" key="1">
    <source>
        <dbReference type="SAM" id="Phobius"/>
    </source>
</evidence>
<dbReference type="OrthoDB" id="4764030at2759"/>
<protein>
    <submittedName>
        <fullName evidence="2">Uncharacterized protein</fullName>
    </submittedName>
</protein>
<feature type="transmembrane region" description="Helical" evidence="1">
    <location>
        <begin position="46"/>
        <end position="63"/>
    </location>
</feature>
<keyword evidence="1" id="KW-0812">Transmembrane</keyword>
<gene>
    <name evidence="2" type="ORF">BCR38DRAFT_522685</name>
</gene>
<dbReference type="Proteomes" id="UP000193689">
    <property type="component" value="Unassembled WGS sequence"/>
</dbReference>
<dbReference type="EMBL" id="MCFJ01000005">
    <property type="protein sequence ID" value="ORY65758.1"/>
    <property type="molecule type" value="Genomic_DNA"/>
</dbReference>
<dbReference type="AlphaFoldDB" id="A0A1Y2E2I3"/>
<keyword evidence="1" id="KW-1133">Transmembrane helix</keyword>
<feature type="transmembrane region" description="Helical" evidence="1">
    <location>
        <begin position="6"/>
        <end position="25"/>
    </location>
</feature>
<dbReference type="RefSeq" id="XP_040716722.1">
    <property type="nucleotide sequence ID" value="XM_040865242.1"/>
</dbReference>
<dbReference type="GeneID" id="63781454"/>
<keyword evidence="3" id="KW-1185">Reference proteome</keyword>